<comment type="subcellular location">
    <subcellularLocation>
        <location evidence="1">Endoplasmic reticulum membrane</location>
        <topology evidence="1">Multi-pass membrane protein</topology>
    </subcellularLocation>
</comment>
<feature type="transmembrane region" description="Helical" evidence="9">
    <location>
        <begin position="209"/>
        <end position="235"/>
    </location>
</feature>
<sequence>MAMLTRAPPSCRLFLRGRTMSPTAQHPVLQAPLAHAVLAALAVAPLVLPVPTNANIVITAVLTVFVGCWRSVKPEPPPEAMTKKDAMKFPIVGSVVLLSLFLAFKFLPKDIVNAILSAYFVFLGMLAVVACLEPAAARYFSDWWSEHELEIRLPKLPLVLKEGLEFSFTPLELLLAAPTSAFCLWYYLRKHWFANNMLGMAFSLQGIEHLSLGAVQNGVILLCGLFFYDIFWVFATPVMVSVAKNFDAPIKLLFPRPWDTPVDGKAQFSMLGLGDIVIPGIFVAIVLRYDVLHHTRYFYSAFAGYAAGLLATIVVMNVFKASRRSCTLHSSMTMLCYTAAQPALLYIVPGVLGATFAHALVRGEASALFHWHEKEHHEQKEGAKAQAQDAAASGAESKKDT</sequence>
<keyword evidence="4" id="KW-0378">Hydrolase</keyword>
<organism evidence="10 11">
    <name type="scientific">Chlorella ohadii</name>
    <dbReference type="NCBI Taxonomy" id="2649997"/>
    <lineage>
        <taxon>Eukaryota</taxon>
        <taxon>Viridiplantae</taxon>
        <taxon>Chlorophyta</taxon>
        <taxon>core chlorophytes</taxon>
        <taxon>Trebouxiophyceae</taxon>
        <taxon>Chlorellales</taxon>
        <taxon>Chlorellaceae</taxon>
        <taxon>Chlorella clade</taxon>
        <taxon>Chlorella</taxon>
    </lineage>
</organism>
<feature type="transmembrane region" description="Helical" evidence="9">
    <location>
        <begin position="339"/>
        <end position="361"/>
    </location>
</feature>
<evidence type="ECO:0000256" key="7">
    <source>
        <dbReference type="ARBA" id="ARBA00023136"/>
    </source>
</evidence>
<dbReference type="AlphaFoldDB" id="A0AAD5E0S2"/>
<feature type="transmembrane region" description="Helical" evidence="9">
    <location>
        <begin position="266"/>
        <end position="287"/>
    </location>
</feature>
<comment type="similarity">
    <text evidence="2">Belongs to the peptidase A22B family.</text>
</comment>
<evidence type="ECO:0000256" key="6">
    <source>
        <dbReference type="ARBA" id="ARBA00022989"/>
    </source>
</evidence>
<dbReference type="InterPro" id="IPR006639">
    <property type="entry name" value="Preselin/SPP"/>
</dbReference>
<dbReference type="EMBL" id="JADXDR010000008">
    <property type="protein sequence ID" value="KAI7846151.1"/>
    <property type="molecule type" value="Genomic_DNA"/>
</dbReference>
<keyword evidence="3 9" id="KW-0812">Transmembrane</keyword>
<evidence type="ECO:0000256" key="8">
    <source>
        <dbReference type="SAM" id="MobiDB-lite"/>
    </source>
</evidence>
<feature type="transmembrane region" description="Helical" evidence="9">
    <location>
        <begin position="119"/>
        <end position="140"/>
    </location>
</feature>
<keyword evidence="11" id="KW-1185">Reference proteome</keyword>
<proteinExistence type="inferred from homology"/>
<dbReference type="PANTHER" id="PTHR12174">
    <property type="entry name" value="SIGNAL PEPTIDE PEPTIDASE"/>
    <property type="match status" value="1"/>
</dbReference>
<feature type="transmembrane region" description="Helical" evidence="9">
    <location>
        <begin position="166"/>
        <end position="188"/>
    </location>
</feature>
<evidence type="ECO:0000256" key="9">
    <source>
        <dbReference type="SAM" id="Phobius"/>
    </source>
</evidence>
<keyword evidence="5" id="KW-0256">Endoplasmic reticulum</keyword>
<evidence type="ECO:0000256" key="2">
    <source>
        <dbReference type="ARBA" id="ARBA00006859"/>
    </source>
</evidence>
<dbReference type="GO" id="GO:0098554">
    <property type="term" value="C:cytoplasmic side of endoplasmic reticulum membrane"/>
    <property type="evidence" value="ECO:0007669"/>
    <property type="project" value="TreeGrafter"/>
</dbReference>
<dbReference type="Pfam" id="PF04258">
    <property type="entry name" value="Peptidase_A22B"/>
    <property type="match status" value="2"/>
</dbReference>
<dbReference type="GO" id="GO:0033619">
    <property type="term" value="P:membrane protein proteolysis"/>
    <property type="evidence" value="ECO:0007669"/>
    <property type="project" value="TreeGrafter"/>
</dbReference>
<dbReference type="GO" id="GO:0006465">
    <property type="term" value="P:signal peptide processing"/>
    <property type="evidence" value="ECO:0007669"/>
    <property type="project" value="TreeGrafter"/>
</dbReference>
<evidence type="ECO:0008006" key="12">
    <source>
        <dbReference type="Google" id="ProtNLM"/>
    </source>
</evidence>
<dbReference type="SMART" id="SM00730">
    <property type="entry name" value="PSN"/>
    <property type="match status" value="1"/>
</dbReference>
<protein>
    <recommendedName>
        <fullName evidence="12">Signal peptide peptidase</fullName>
    </recommendedName>
</protein>
<evidence type="ECO:0000313" key="10">
    <source>
        <dbReference type="EMBL" id="KAI7846151.1"/>
    </source>
</evidence>
<name>A0AAD5E0S2_9CHLO</name>
<dbReference type="Proteomes" id="UP001205105">
    <property type="component" value="Unassembled WGS sequence"/>
</dbReference>
<keyword evidence="6 9" id="KW-1133">Transmembrane helix</keyword>
<feature type="compositionally biased region" description="Low complexity" evidence="8">
    <location>
        <begin position="384"/>
        <end position="395"/>
    </location>
</feature>
<gene>
    <name evidence="10" type="ORF">COHA_000321</name>
</gene>
<evidence type="ECO:0000256" key="1">
    <source>
        <dbReference type="ARBA" id="ARBA00004477"/>
    </source>
</evidence>
<dbReference type="GO" id="GO:0042500">
    <property type="term" value="F:aspartic endopeptidase activity, intramembrane cleaving"/>
    <property type="evidence" value="ECO:0007669"/>
    <property type="project" value="InterPro"/>
</dbReference>
<evidence type="ECO:0000256" key="3">
    <source>
        <dbReference type="ARBA" id="ARBA00022692"/>
    </source>
</evidence>
<dbReference type="GO" id="GO:0098553">
    <property type="term" value="C:lumenal side of endoplasmic reticulum membrane"/>
    <property type="evidence" value="ECO:0007669"/>
    <property type="project" value="TreeGrafter"/>
</dbReference>
<feature type="transmembrane region" description="Helical" evidence="9">
    <location>
        <begin position="55"/>
        <end position="72"/>
    </location>
</feature>
<feature type="region of interest" description="Disordered" evidence="8">
    <location>
        <begin position="377"/>
        <end position="401"/>
    </location>
</feature>
<feature type="transmembrane region" description="Helical" evidence="9">
    <location>
        <begin position="87"/>
        <end position="107"/>
    </location>
</feature>
<dbReference type="InterPro" id="IPR007369">
    <property type="entry name" value="Peptidase_A22B_SPP"/>
</dbReference>
<reference evidence="10" key="1">
    <citation type="submission" date="2020-11" db="EMBL/GenBank/DDBJ databases">
        <title>Chlorella ohadii genome sequencing and assembly.</title>
        <authorList>
            <person name="Murik O."/>
            <person name="Treves H."/>
            <person name="Kedem I."/>
            <person name="Shotland Y."/>
            <person name="Kaplan A."/>
        </authorList>
    </citation>
    <scope>NUCLEOTIDE SEQUENCE</scope>
    <source>
        <strain evidence="10">1</strain>
    </source>
</reference>
<comment type="caution">
    <text evidence="10">The sequence shown here is derived from an EMBL/GenBank/DDBJ whole genome shotgun (WGS) entry which is preliminary data.</text>
</comment>
<feature type="transmembrane region" description="Helical" evidence="9">
    <location>
        <begin position="299"/>
        <end position="319"/>
    </location>
</feature>
<accession>A0AAD5E0S2</accession>
<evidence type="ECO:0000256" key="5">
    <source>
        <dbReference type="ARBA" id="ARBA00022824"/>
    </source>
</evidence>
<evidence type="ECO:0000313" key="11">
    <source>
        <dbReference type="Proteomes" id="UP001205105"/>
    </source>
</evidence>
<evidence type="ECO:0000256" key="4">
    <source>
        <dbReference type="ARBA" id="ARBA00022801"/>
    </source>
</evidence>
<dbReference type="PANTHER" id="PTHR12174:SF23">
    <property type="entry name" value="MINOR HISTOCOMPATIBILITY ANTIGEN H13"/>
    <property type="match status" value="1"/>
</dbReference>
<keyword evidence="7 9" id="KW-0472">Membrane</keyword>